<keyword evidence="3" id="KW-1185">Reference proteome</keyword>
<keyword evidence="1" id="KW-0732">Signal</keyword>
<feature type="signal peptide" evidence="1">
    <location>
        <begin position="1"/>
        <end position="21"/>
    </location>
</feature>
<evidence type="ECO:0000256" key="1">
    <source>
        <dbReference type="SAM" id="SignalP"/>
    </source>
</evidence>
<protein>
    <submittedName>
        <fullName evidence="2">Uncharacterized protein</fullName>
    </submittedName>
</protein>
<evidence type="ECO:0000313" key="2">
    <source>
        <dbReference type="EMBL" id="MFC3179467.1"/>
    </source>
</evidence>
<evidence type="ECO:0000313" key="3">
    <source>
        <dbReference type="Proteomes" id="UP001595547"/>
    </source>
</evidence>
<dbReference type="RefSeq" id="WP_380071113.1">
    <property type="nucleotide sequence ID" value="NZ_JBHRTO010000001.1"/>
</dbReference>
<dbReference type="Proteomes" id="UP001595547">
    <property type="component" value="Unassembled WGS sequence"/>
</dbReference>
<organism evidence="2 3">
    <name type="scientific">Cypionkella sinensis</name>
    <dbReference type="NCBI Taxonomy" id="1756043"/>
    <lineage>
        <taxon>Bacteria</taxon>
        <taxon>Pseudomonadati</taxon>
        <taxon>Pseudomonadota</taxon>
        <taxon>Alphaproteobacteria</taxon>
        <taxon>Rhodobacterales</taxon>
        <taxon>Paracoccaceae</taxon>
        <taxon>Cypionkella</taxon>
    </lineage>
</organism>
<name>A0ABV7IYF8_9RHOB</name>
<dbReference type="EMBL" id="JBHRTO010000001">
    <property type="protein sequence ID" value="MFC3179467.1"/>
    <property type="molecule type" value="Genomic_DNA"/>
</dbReference>
<feature type="chain" id="PRO_5046751988" evidence="1">
    <location>
        <begin position="22"/>
        <end position="160"/>
    </location>
</feature>
<reference evidence="3" key="1">
    <citation type="journal article" date="2019" name="Int. J. Syst. Evol. Microbiol.">
        <title>The Global Catalogue of Microorganisms (GCM) 10K type strain sequencing project: providing services to taxonomists for standard genome sequencing and annotation.</title>
        <authorList>
            <consortium name="The Broad Institute Genomics Platform"/>
            <consortium name="The Broad Institute Genome Sequencing Center for Infectious Disease"/>
            <person name="Wu L."/>
            <person name="Ma J."/>
        </authorList>
    </citation>
    <scope>NUCLEOTIDE SEQUENCE [LARGE SCALE GENOMIC DNA]</scope>
    <source>
        <strain evidence="3">KCTC 52039</strain>
    </source>
</reference>
<proteinExistence type="predicted"/>
<comment type="caution">
    <text evidence="2">The sequence shown here is derived from an EMBL/GenBank/DDBJ whole genome shotgun (WGS) entry which is preliminary data.</text>
</comment>
<gene>
    <name evidence="2" type="ORF">ACFOGH_00550</name>
</gene>
<sequence length="160" mass="17424">MPKLAILAAVAGLVIALPAVGTSQPAIPISECEYSQSYGPDTYYEDHADLGGGFIMYAERSKHAFNVLAVDCFSGATLRIDHGSDDQKANMNVQKSIEKSIVNSARSSERVTLSALKKQFSSRGIWTELSVSNVEHCACAAFYPEAKGEKEDWEVRLNHP</sequence>
<accession>A0ABV7IYF8</accession>